<dbReference type="SMART" id="SM00175">
    <property type="entry name" value="RAB"/>
    <property type="match status" value="1"/>
</dbReference>
<evidence type="ECO:0000256" key="3">
    <source>
        <dbReference type="ARBA" id="ARBA00022801"/>
    </source>
</evidence>
<reference evidence="6" key="1">
    <citation type="submission" date="2015-12" db="EMBL/GenBank/DDBJ databases">
        <title>De novo transcriptome assembly of four potential Pierce s Disease insect vectors from Arizona vineyards.</title>
        <authorList>
            <person name="Tassone E.E."/>
        </authorList>
    </citation>
    <scope>NUCLEOTIDE SEQUENCE</scope>
</reference>
<dbReference type="GO" id="GO:0003925">
    <property type="term" value="F:G protein activity"/>
    <property type="evidence" value="ECO:0007669"/>
    <property type="project" value="UniProtKB-EC"/>
</dbReference>
<dbReference type="EMBL" id="GEDC01017767">
    <property type="protein sequence ID" value="JAS19531.1"/>
    <property type="molecule type" value="Transcribed_RNA"/>
</dbReference>
<dbReference type="PROSITE" id="PS51421">
    <property type="entry name" value="RAS"/>
    <property type="match status" value="1"/>
</dbReference>
<evidence type="ECO:0000256" key="2">
    <source>
        <dbReference type="ARBA" id="ARBA00011984"/>
    </source>
</evidence>
<dbReference type="InterPro" id="IPR001806">
    <property type="entry name" value="Small_GTPase"/>
</dbReference>
<comment type="similarity">
    <text evidence="1">Belongs to the small GTPase superfamily. Ras family.</text>
</comment>
<dbReference type="SMART" id="SM00173">
    <property type="entry name" value="RAS"/>
    <property type="match status" value="1"/>
</dbReference>
<gene>
    <name evidence="5" type="ORF">g.8134</name>
    <name evidence="6" type="ORF">g.8135</name>
</gene>
<dbReference type="EMBL" id="GEDC01028352">
    <property type="protein sequence ID" value="JAS08946.1"/>
    <property type="molecule type" value="Transcribed_RNA"/>
</dbReference>
<dbReference type="Pfam" id="PF00071">
    <property type="entry name" value="Ras"/>
    <property type="match status" value="1"/>
</dbReference>
<dbReference type="PROSITE" id="PS51419">
    <property type="entry name" value="RAB"/>
    <property type="match status" value="1"/>
</dbReference>
<dbReference type="AlphaFoldDB" id="A0A1B6D1F1"/>
<evidence type="ECO:0000313" key="6">
    <source>
        <dbReference type="EMBL" id="JAS19531.1"/>
    </source>
</evidence>
<proteinExistence type="inferred from homology"/>
<dbReference type="PANTHER" id="PTHR45704">
    <property type="entry name" value="RAS-LIKE FAMILY MEMBER 11"/>
    <property type="match status" value="1"/>
</dbReference>
<dbReference type="PRINTS" id="PR00449">
    <property type="entry name" value="RASTRNSFRMNG"/>
</dbReference>
<dbReference type="InterPro" id="IPR051065">
    <property type="entry name" value="Ras-related_GTPase"/>
</dbReference>
<comment type="catalytic activity">
    <reaction evidence="4">
        <text>GTP + H2O = GDP + phosphate + H(+)</text>
        <dbReference type="Rhea" id="RHEA:19669"/>
        <dbReference type="ChEBI" id="CHEBI:15377"/>
        <dbReference type="ChEBI" id="CHEBI:15378"/>
        <dbReference type="ChEBI" id="CHEBI:37565"/>
        <dbReference type="ChEBI" id="CHEBI:43474"/>
        <dbReference type="ChEBI" id="CHEBI:58189"/>
        <dbReference type="EC" id="3.6.5.2"/>
    </reaction>
</comment>
<protein>
    <recommendedName>
        <fullName evidence="2">small monomeric GTPase</fullName>
        <ecNumber evidence="2">3.6.5.2</ecNumber>
    </recommendedName>
</protein>
<accession>A0A1B6D1F1</accession>
<dbReference type="Gene3D" id="3.40.50.300">
    <property type="entry name" value="P-loop containing nucleotide triphosphate hydrolases"/>
    <property type="match status" value="1"/>
</dbReference>
<sequence>MKTEERNATNAPRVRIVVLGKINVGKSALTVRYLTRRYIGEYRSNTDLLYRQTVTISNTPVEVEIIDVSGDTRDSTFPTEQVQWADGCVIVYSITDKLSFSYALDALDNLQKLRPTNSVPVTLVGNKCDLEHLREVDEIDGRTAAVQNGCQFFEISVAENSSDLYQAFEMLLNESRCQQGNGSNKTRKFSVTKMIGTLIGGGNSNTKCQQQNQGGTVVVCHKSDLHRSRVLKRRQNFTATASL</sequence>
<evidence type="ECO:0000256" key="1">
    <source>
        <dbReference type="ARBA" id="ARBA00008344"/>
    </source>
</evidence>
<dbReference type="InterPro" id="IPR027417">
    <property type="entry name" value="P-loop_NTPase"/>
</dbReference>
<name>A0A1B6D1F1_9HEMI</name>
<evidence type="ECO:0000313" key="5">
    <source>
        <dbReference type="EMBL" id="JAS08946.1"/>
    </source>
</evidence>
<dbReference type="NCBIfam" id="TIGR00231">
    <property type="entry name" value="small_GTP"/>
    <property type="match status" value="1"/>
</dbReference>
<keyword evidence="3" id="KW-0378">Hydrolase</keyword>
<organism evidence="6">
    <name type="scientific">Clastoptera arizonana</name>
    <name type="common">Arizona spittle bug</name>
    <dbReference type="NCBI Taxonomy" id="38151"/>
    <lineage>
        <taxon>Eukaryota</taxon>
        <taxon>Metazoa</taxon>
        <taxon>Ecdysozoa</taxon>
        <taxon>Arthropoda</taxon>
        <taxon>Hexapoda</taxon>
        <taxon>Insecta</taxon>
        <taxon>Pterygota</taxon>
        <taxon>Neoptera</taxon>
        <taxon>Paraneoptera</taxon>
        <taxon>Hemiptera</taxon>
        <taxon>Auchenorrhyncha</taxon>
        <taxon>Cercopoidea</taxon>
        <taxon>Clastopteridae</taxon>
        <taxon>Clastoptera</taxon>
    </lineage>
</organism>
<dbReference type="InterPro" id="IPR005225">
    <property type="entry name" value="Small_GTP-bd"/>
</dbReference>
<dbReference type="GO" id="GO:0005525">
    <property type="term" value="F:GTP binding"/>
    <property type="evidence" value="ECO:0007669"/>
    <property type="project" value="InterPro"/>
</dbReference>
<dbReference type="SUPFAM" id="SSF52540">
    <property type="entry name" value="P-loop containing nucleoside triphosphate hydrolases"/>
    <property type="match status" value="1"/>
</dbReference>
<evidence type="ECO:0000256" key="4">
    <source>
        <dbReference type="ARBA" id="ARBA00048098"/>
    </source>
</evidence>
<dbReference type="EC" id="3.6.5.2" evidence="2"/>